<evidence type="ECO:0000313" key="5">
    <source>
        <dbReference type="Proteomes" id="UP000018542"/>
    </source>
</evidence>
<keyword evidence="5" id="KW-1185">Reference proteome</keyword>
<dbReference type="SUPFAM" id="SSF102405">
    <property type="entry name" value="MCP/YpsA-like"/>
    <property type="match status" value="1"/>
</dbReference>
<dbReference type="Pfam" id="PF02481">
    <property type="entry name" value="DNA_processg_A"/>
    <property type="match status" value="1"/>
</dbReference>
<organism evidence="4 5">
    <name type="scientific">Hyphomicrobium nitrativorans NL23</name>
    <dbReference type="NCBI Taxonomy" id="1029756"/>
    <lineage>
        <taxon>Bacteria</taxon>
        <taxon>Pseudomonadati</taxon>
        <taxon>Pseudomonadota</taxon>
        <taxon>Alphaproteobacteria</taxon>
        <taxon>Hyphomicrobiales</taxon>
        <taxon>Hyphomicrobiaceae</taxon>
        <taxon>Hyphomicrobium</taxon>
    </lineage>
</organism>
<evidence type="ECO:0000256" key="1">
    <source>
        <dbReference type="ARBA" id="ARBA00006525"/>
    </source>
</evidence>
<dbReference type="InterPro" id="IPR041614">
    <property type="entry name" value="DprA_WH"/>
</dbReference>
<protein>
    <submittedName>
        <fullName evidence="4">DNA processing protein DprA</fullName>
    </submittedName>
</protein>
<dbReference type="Gene3D" id="1.10.10.10">
    <property type="entry name" value="Winged helix-like DNA-binding domain superfamily/Winged helix DNA-binding domain"/>
    <property type="match status" value="1"/>
</dbReference>
<dbReference type="PANTHER" id="PTHR43022:SF1">
    <property type="entry name" value="PROTEIN SMF"/>
    <property type="match status" value="1"/>
</dbReference>
<dbReference type="GO" id="GO:0009294">
    <property type="term" value="P:DNA-mediated transformation"/>
    <property type="evidence" value="ECO:0007669"/>
    <property type="project" value="InterPro"/>
</dbReference>
<evidence type="ECO:0000259" key="3">
    <source>
        <dbReference type="Pfam" id="PF17782"/>
    </source>
</evidence>
<comment type="similarity">
    <text evidence="1">Belongs to the DprA/Smf family.</text>
</comment>
<dbReference type="InterPro" id="IPR036388">
    <property type="entry name" value="WH-like_DNA-bd_sf"/>
</dbReference>
<dbReference type="PATRIC" id="fig|1029756.8.peg.3109"/>
<dbReference type="OrthoDB" id="9785707at2"/>
<dbReference type="EMBL" id="CP006912">
    <property type="protein sequence ID" value="AHB49391.1"/>
    <property type="molecule type" value="Genomic_DNA"/>
</dbReference>
<dbReference type="STRING" id="1029756.W911_14930"/>
<feature type="domain" description="DprA winged helix" evidence="3">
    <location>
        <begin position="333"/>
        <end position="386"/>
    </location>
</feature>
<feature type="domain" description="Smf/DprA SLOG" evidence="2">
    <location>
        <begin position="94"/>
        <end position="298"/>
    </location>
</feature>
<dbReference type="HOGENOM" id="CLU_029601_1_1_5"/>
<accession>V5SEV3</accession>
<dbReference type="KEGG" id="hni:W911_14930"/>
<dbReference type="RefSeq" id="WP_023788293.1">
    <property type="nucleotide sequence ID" value="NC_022997.1"/>
</dbReference>
<gene>
    <name evidence="4" type="ORF">W911_14930</name>
</gene>
<proteinExistence type="inferred from homology"/>
<dbReference type="Pfam" id="PF17782">
    <property type="entry name" value="WHD_DprA"/>
    <property type="match status" value="1"/>
</dbReference>
<sequence>MPNRDPEDLFTPAPLPVAPLDADERLACLRLIRSSQVGPVTFRELINHCGGARQALAALPQLSRRAGRPARVCSEADAEAELKAAEKAGARPVFTIEPGYPQTLAALDTPPPMVYLKGRSELLGLSAIAVVGSRQASAAGLKLARLFARRLAEAGFSIVSGLARGVDAAAHEASLMHGTVAVLAGGIDIVYPPEHASLQARIGEEGCLVTELPPGFVPRGRDFPRRNRLVSGLSRGVVVIEAARRSGSLVTARLAGEQGREIFAVPGHPLDPRAEGTNQLLKSGATLVTQPEDVIDALGPQLHLRPAGMTEETSAPVFAPAFAAQDVGALDARGEPTDSERARVLAALGPHPVDIDTLARAIGLGAREVRVLLLDLDLAGEIARHGSQLVSRTIR</sequence>
<reference evidence="4 5" key="1">
    <citation type="journal article" date="2014" name="Genome Announc.">
        <title>Complete Genome Sequence of Hyphomicrobium nitrativorans Strain NL23, a Denitrifying Bacterium Isolated from Biofilm of a Methanol-Fed Denitrification System Treating Seawater at the Montreal Biodome.</title>
        <authorList>
            <person name="Martineau C."/>
            <person name="Villeneuve C."/>
            <person name="Mauffrey F."/>
            <person name="Villemur R."/>
        </authorList>
    </citation>
    <scope>NUCLEOTIDE SEQUENCE [LARGE SCALE GENOMIC DNA]</scope>
    <source>
        <strain evidence="4">NL23</strain>
    </source>
</reference>
<evidence type="ECO:0000313" key="4">
    <source>
        <dbReference type="EMBL" id="AHB49391.1"/>
    </source>
</evidence>
<dbReference type="NCBIfam" id="TIGR00732">
    <property type="entry name" value="dprA"/>
    <property type="match status" value="1"/>
</dbReference>
<name>V5SEV3_9HYPH</name>
<dbReference type="PANTHER" id="PTHR43022">
    <property type="entry name" value="PROTEIN SMF"/>
    <property type="match status" value="1"/>
</dbReference>
<evidence type="ECO:0000259" key="2">
    <source>
        <dbReference type="Pfam" id="PF02481"/>
    </source>
</evidence>
<dbReference type="InterPro" id="IPR003488">
    <property type="entry name" value="DprA"/>
</dbReference>
<dbReference type="InterPro" id="IPR057666">
    <property type="entry name" value="DrpA_SLOG"/>
</dbReference>
<dbReference type="Gene3D" id="3.40.50.450">
    <property type="match status" value="1"/>
</dbReference>
<dbReference type="Proteomes" id="UP000018542">
    <property type="component" value="Chromosome"/>
</dbReference>
<dbReference type="Pfam" id="PF21102">
    <property type="entry name" value="DprA_N"/>
    <property type="match status" value="1"/>
</dbReference>
<dbReference type="AlphaFoldDB" id="V5SEV3"/>